<sequence>MEIAESIRIIEYNLKKLKLIQVRAAAVRKSLGKRNEYVLGESQKYNRGMPIGFEFNIYPQLLCLSKILNTIQDYQTLVKG</sequence>
<name>A0ACA9Q2A1_9GLOM</name>
<keyword evidence="2" id="KW-1185">Reference proteome</keyword>
<reference evidence="1" key="1">
    <citation type="submission" date="2021-06" db="EMBL/GenBank/DDBJ databases">
        <authorList>
            <person name="Kallberg Y."/>
            <person name="Tangrot J."/>
            <person name="Rosling A."/>
        </authorList>
    </citation>
    <scope>NUCLEOTIDE SEQUENCE</scope>
    <source>
        <strain evidence="1">IL203A</strain>
    </source>
</reference>
<evidence type="ECO:0000313" key="2">
    <source>
        <dbReference type="Proteomes" id="UP000789702"/>
    </source>
</evidence>
<evidence type="ECO:0000313" key="1">
    <source>
        <dbReference type="EMBL" id="CAG8733402.1"/>
    </source>
</evidence>
<dbReference type="EMBL" id="CAJVPU010037824">
    <property type="protein sequence ID" value="CAG8733402.1"/>
    <property type="molecule type" value="Genomic_DNA"/>
</dbReference>
<organism evidence="1 2">
    <name type="scientific">Dentiscutata heterogama</name>
    <dbReference type="NCBI Taxonomy" id="1316150"/>
    <lineage>
        <taxon>Eukaryota</taxon>
        <taxon>Fungi</taxon>
        <taxon>Fungi incertae sedis</taxon>
        <taxon>Mucoromycota</taxon>
        <taxon>Glomeromycotina</taxon>
        <taxon>Glomeromycetes</taxon>
        <taxon>Diversisporales</taxon>
        <taxon>Gigasporaceae</taxon>
        <taxon>Dentiscutata</taxon>
    </lineage>
</organism>
<accession>A0ACA9Q2A1</accession>
<comment type="caution">
    <text evidence="1">The sequence shown here is derived from an EMBL/GenBank/DDBJ whole genome shotgun (WGS) entry which is preliminary data.</text>
</comment>
<protein>
    <submittedName>
        <fullName evidence="1">13337_t:CDS:1</fullName>
    </submittedName>
</protein>
<proteinExistence type="predicted"/>
<dbReference type="Proteomes" id="UP000789702">
    <property type="component" value="Unassembled WGS sequence"/>
</dbReference>
<feature type="non-terminal residue" evidence="1">
    <location>
        <position position="80"/>
    </location>
</feature>
<gene>
    <name evidence="1" type="ORF">DHETER_LOCUS13582</name>
</gene>